<comment type="caution">
    <text evidence="7">The sequence shown here is derived from an EMBL/GenBank/DDBJ whole genome shotgun (WGS) entry which is preliminary data.</text>
</comment>
<evidence type="ECO:0000313" key="7">
    <source>
        <dbReference type="EMBL" id="MBB5719966.1"/>
    </source>
</evidence>
<reference evidence="7 8" key="1">
    <citation type="submission" date="2020-08" db="EMBL/GenBank/DDBJ databases">
        <title>Genomic Encyclopedia of Type Strains, Phase IV (KMG-IV): sequencing the most valuable type-strain genomes for metagenomic binning, comparative biology and taxonomic classification.</title>
        <authorList>
            <person name="Goeker M."/>
        </authorList>
    </citation>
    <scope>NUCLEOTIDE SEQUENCE [LARGE SCALE GENOMIC DNA]</scope>
    <source>
        <strain evidence="7 8">DSM 27203</strain>
    </source>
</reference>
<dbReference type="AlphaFoldDB" id="A0A840Z2N6"/>
<evidence type="ECO:0000259" key="5">
    <source>
        <dbReference type="PROSITE" id="PS50043"/>
    </source>
</evidence>
<dbReference type="PANTHER" id="PTHR44688">
    <property type="entry name" value="DNA-BINDING TRANSCRIPTIONAL ACTIVATOR DEVR_DOSR"/>
    <property type="match status" value="1"/>
</dbReference>
<feature type="domain" description="HTH luxR-type" evidence="5">
    <location>
        <begin position="148"/>
        <end position="213"/>
    </location>
</feature>
<dbReference type="EMBL" id="JACIJI010000007">
    <property type="protein sequence ID" value="MBB5719966.1"/>
    <property type="molecule type" value="Genomic_DNA"/>
</dbReference>
<evidence type="ECO:0000256" key="2">
    <source>
        <dbReference type="ARBA" id="ARBA00023125"/>
    </source>
</evidence>
<name>A0A840Z2N6_9SPHN</name>
<sequence length="226" mass="24894">MQISLALVAPNTIAREGLARILGEQGFEIVAQVSGPEDPVLDSAVRDQTNVLILLDASVKGDKCEVLEQVHERHPDARIAVLAETFEFDSMVNCFRGGAHGFLVKEIGCKPLVTSLRLIAQGEKVLPSHLADYLPDQSLTPLMMDGEQSLEQANLSDREQQVLRCLMVGYPNKIISRHLNISEATVKVHVKAILRKLRVSNRTQAAIWASGRGLDQMDYSNRAMAN</sequence>
<keyword evidence="8" id="KW-1185">Reference proteome</keyword>
<dbReference type="GO" id="GO:0006355">
    <property type="term" value="P:regulation of DNA-templated transcription"/>
    <property type="evidence" value="ECO:0007669"/>
    <property type="project" value="InterPro"/>
</dbReference>
<dbReference type="GO" id="GO:0003677">
    <property type="term" value="F:DNA binding"/>
    <property type="evidence" value="ECO:0007669"/>
    <property type="project" value="UniProtKB-KW"/>
</dbReference>
<proteinExistence type="predicted"/>
<organism evidence="7 8">
    <name type="scientific">Stakelama sediminis</name>
    <dbReference type="NCBI Taxonomy" id="463200"/>
    <lineage>
        <taxon>Bacteria</taxon>
        <taxon>Pseudomonadati</taxon>
        <taxon>Pseudomonadota</taxon>
        <taxon>Alphaproteobacteria</taxon>
        <taxon>Sphingomonadales</taxon>
        <taxon>Sphingomonadaceae</taxon>
        <taxon>Stakelama</taxon>
    </lineage>
</organism>
<evidence type="ECO:0000256" key="4">
    <source>
        <dbReference type="PROSITE-ProRule" id="PRU00169"/>
    </source>
</evidence>
<evidence type="ECO:0000256" key="3">
    <source>
        <dbReference type="ARBA" id="ARBA00023163"/>
    </source>
</evidence>
<feature type="domain" description="Response regulatory" evidence="6">
    <location>
        <begin position="4"/>
        <end position="120"/>
    </location>
</feature>
<dbReference type="SMART" id="SM00421">
    <property type="entry name" value="HTH_LUXR"/>
    <property type="match status" value="1"/>
</dbReference>
<dbReference type="PROSITE" id="PS50043">
    <property type="entry name" value="HTH_LUXR_2"/>
    <property type="match status" value="1"/>
</dbReference>
<keyword evidence="1" id="KW-0805">Transcription regulation</keyword>
<keyword evidence="3" id="KW-0804">Transcription</keyword>
<dbReference type="Gene3D" id="3.40.50.2300">
    <property type="match status" value="1"/>
</dbReference>
<dbReference type="GO" id="GO:0000160">
    <property type="term" value="P:phosphorelay signal transduction system"/>
    <property type="evidence" value="ECO:0007669"/>
    <property type="project" value="InterPro"/>
</dbReference>
<dbReference type="PRINTS" id="PR00038">
    <property type="entry name" value="HTHLUXR"/>
</dbReference>
<dbReference type="RefSeq" id="WP_184005380.1">
    <property type="nucleotide sequence ID" value="NZ_BAABIF010000011.1"/>
</dbReference>
<dbReference type="InterPro" id="IPR001789">
    <property type="entry name" value="Sig_transdc_resp-reg_receiver"/>
</dbReference>
<evidence type="ECO:0000313" key="8">
    <source>
        <dbReference type="Proteomes" id="UP000554342"/>
    </source>
</evidence>
<evidence type="ECO:0000256" key="1">
    <source>
        <dbReference type="ARBA" id="ARBA00023015"/>
    </source>
</evidence>
<dbReference type="Pfam" id="PF00196">
    <property type="entry name" value="GerE"/>
    <property type="match status" value="1"/>
</dbReference>
<feature type="modified residue" description="4-aspartylphosphate" evidence="4">
    <location>
        <position position="56"/>
    </location>
</feature>
<dbReference type="PROSITE" id="PS50110">
    <property type="entry name" value="RESPONSE_REGULATORY"/>
    <property type="match status" value="1"/>
</dbReference>
<dbReference type="Proteomes" id="UP000554342">
    <property type="component" value="Unassembled WGS sequence"/>
</dbReference>
<dbReference type="SUPFAM" id="SSF52172">
    <property type="entry name" value="CheY-like"/>
    <property type="match status" value="1"/>
</dbReference>
<dbReference type="InterPro" id="IPR000792">
    <property type="entry name" value="Tscrpt_reg_LuxR_C"/>
</dbReference>
<dbReference type="SUPFAM" id="SSF46894">
    <property type="entry name" value="C-terminal effector domain of the bipartite response regulators"/>
    <property type="match status" value="1"/>
</dbReference>
<protein>
    <submittedName>
        <fullName evidence="7">Two-component system nitrate/nitrite response regulator NarL</fullName>
    </submittedName>
</protein>
<accession>A0A840Z2N6</accession>
<dbReference type="CDD" id="cd06170">
    <property type="entry name" value="LuxR_C_like"/>
    <property type="match status" value="1"/>
</dbReference>
<dbReference type="PROSITE" id="PS00622">
    <property type="entry name" value="HTH_LUXR_1"/>
    <property type="match status" value="1"/>
</dbReference>
<dbReference type="InterPro" id="IPR011006">
    <property type="entry name" value="CheY-like_superfamily"/>
</dbReference>
<dbReference type="InterPro" id="IPR016032">
    <property type="entry name" value="Sig_transdc_resp-reg_C-effctor"/>
</dbReference>
<gene>
    <name evidence="7" type="ORF">FHR23_002925</name>
</gene>
<evidence type="ECO:0000259" key="6">
    <source>
        <dbReference type="PROSITE" id="PS50110"/>
    </source>
</evidence>
<dbReference type="PANTHER" id="PTHR44688:SF16">
    <property type="entry name" value="DNA-BINDING TRANSCRIPTIONAL ACTIVATOR DEVR_DOSR"/>
    <property type="match status" value="1"/>
</dbReference>
<keyword evidence="4" id="KW-0597">Phosphoprotein</keyword>
<keyword evidence="2" id="KW-0238">DNA-binding</keyword>